<keyword evidence="3" id="KW-0804">Transcription</keyword>
<comment type="caution">
    <text evidence="5">The sequence shown here is derived from an EMBL/GenBank/DDBJ whole genome shotgun (WGS) entry which is preliminary data.</text>
</comment>
<accession>A0ABW4GZ44</accession>
<evidence type="ECO:0000256" key="2">
    <source>
        <dbReference type="ARBA" id="ARBA00023125"/>
    </source>
</evidence>
<dbReference type="EMBL" id="JBHUCM010000083">
    <property type="protein sequence ID" value="MFD1547788.1"/>
    <property type="molecule type" value="Genomic_DNA"/>
</dbReference>
<reference evidence="6" key="1">
    <citation type="journal article" date="2019" name="Int. J. Syst. Evol. Microbiol.">
        <title>The Global Catalogue of Microorganisms (GCM) 10K type strain sequencing project: providing services to taxonomists for standard genome sequencing and annotation.</title>
        <authorList>
            <consortium name="The Broad Institute Genomics Platform"/>
            <consortium name="The Broad Institute Genome Sequencing Center for Infectious Disease"/>
            <person name="Wu L."/>
            <person name="Ma J."/>
        </authorList>
    </citation>
    <scope>NUCLEOTIDE SEQUENCE [LARGE SCALE GENOMIC DNA]</scope>
    <source>
        <strain evidence="6">CGMCC 1.15399</strain>
    </source>
</reference>
<evidence type="ECO:0000313" key="6">
    <source>
        <dbReference type="Proteomes" id="UP001597097"/>
    </source>
</evidence>
<keyword evidence="1" id="KW-0805">Transcription regulation</keyword>
<dbReference type="SMART" id="SM00421">
    <property type="entry name" value="HTH_LUXR"/>
    <property type="match status" value="1"/>
</dbReference>
<dbReference type="Proteomes" id="UP001597097">
    <property type="component" value="Unassembled WGS sequence"/>
</dbReference>
<dbReference type="InterPro" id="IPR041664">
    <property type="entry name" value="AAA_16"/>
</dbReference>
<dbReference type="Pfam" id="PF00196">
    <property type="entry name" value="GerE"/>
    <property type="match status" value="1"/>
</dbReference>
<organism evidence="5 6">
    <name type="scientific">Nonomuraea guangzhouensis</name>
    <dbReference type="NCBI Taxonomy" id="1291555"/>
    <lineage>
        <taxon>Bacteria</taxon>
        <taxon>Bacillati</taxon>
        <taxon>Actinomycetota</taxon>
        <taxon>Actinomycetes</taxon>
        <taxon>Streptosporangiales</taxon>
        <taxon>Streptosporangiaceae</taxon>
        <taxon>Nonomuraea</taxon>
    </lineage>
</organism>
<evidence type="ECO:0000256" key="3">
    <source>
        <dbReference type="ARBA" id="ARBA00023163"/>
    </source>
</evidence>
<dbReference type="PROSITE" id="PS50043">
    <property type="entry name" value="HTH_LUXR_2"/>
    <property type="match status" value="1"/>
</dbReference>
<gene>
    <name evidence="5" type="ORF">ACFSJ0_62925</name>
</gene>
<name>A0ABW4GZ44_9ACTN</name>
<evidence type="ECO:0000313" key="5">
    <source>
        <dbReference type="EMBL" id="MFD1547788.1"/>
    </source>
</evidence>
<dbReference type="RefSeq" id="WP_219532656.1">
    <property type="nucleotide sequence ID" value="NZ_JAHKRM010000015.1"/>
</dbReference>
<sequence>MPFVGRERELRQLADALSRPPLVLLIEGEAGVGKTRLLHELTGHPMLVGSCHPMRFPYGPVVEALRDVRPMRDLNPITGALRPFLPECGHLLPPTPPPLQDAMVERHRLFRAVLSLLGSLRPITLAVEDVHWVDPGTRELLAFLARCLPDGVNLVVTYRAEDLCHPVTELLGHLPPRIDHAEIALGPLTAEETALLVKHLLPGSADLWPLTGGVPRAVEELTRMLADGQEPGTPPALRDAVLVKLAALPRAARHIVQAASQVEHPVCEDVLTGVAGVPPEQGERGLSEAVRCGLLREWTPGRYGLRQPLTRQAVSETITPAAGRRLRRRIAGPAEPQGTLSPREEEVARLAADGLTNKEIAESLFLSPRTVEVHIANALRKLGLTSRRQLTLGTT</sequence>
<keyword evidence="2" id="KW-0238">DNA-binding</keyword>
<dbReference type="CDD" id="cd06170">
    <property type="entry name" value="LuxR_C_like"/>
    <property type="match status" value="1"/>
</dbReference>
<keyword evidence="6" id="KW-1185">Reference proteome</keyword>
<dbReference type="PANTHER" id="PTHR44688:SF16">
    <property type="entry name" value="DNA-BINDING TRANSCRIPTIONAL ACTIVATOR DEVR_DOSR"/>
    <property type="match status" value="1"/>
</dbReference>
<proteinExistence type="predicted"/>
<dbReference type="PANTHER" id="PTHR44688">
    <property type="entry name" value="DNA-BINDING TRANSCRIPTIONAL ACTIVATOR DEVR_DOSR"/>
    <property type="match status" value="1"/>
</dbReference>
<evidence type="ECO:0000259" key="4">
    <source>
        <dbReference type="PROSITE" id="PS50043"/>
    </source>
</evidence>
<evidence type="ECO:0000256" key="1">
    <source>
        <dbReference type="ARBA" id="ARBA00023015"/>
    </source>
</evidence>
<protein>
    <submittedName>
        <fullName evidence="5">AAA family ATPase</fullName>
    </submittedName>
</protein>
<dbReference type="Pfam" id="PF13191">
    <property type="entry name" value="AAA_16"/>
    <property type="match status" value="1"/>
</dbReference>
<dbReference type="PROSITE" id="PS00622">
    <property type="entry name" value="HTH_LUXR_1"/>
    <property type="match status" value="1"/>
</dbReference>
<dbReference type="InterPro" id="IPR000792">
    <property type="entry name" value="Tscrpt_reg_LuxR_C"/>
</dbReference>
<feature type="domain" description="HTH luxR-type" evidence="4">
    <location>
        <begin position="333"/>
        <end position="395"/>
    </location>
</feature>